<evidence type="ECO:0000256" key="1">
    <source>
        <dbReference type="SAM" id="Phobius"/>
    </source>
</evidence>
<keyword evidence="1" id="KW-0812">Transmembrane</keyword>
<reference evidence="2 3" key="1">
    <citation type="journal article" date="2012" name="J. Bacteriol.">
        <title>Draft Genome Sequence of Mesorhizobium alhagi CCNWXJ12-2T, a Novel Salt-Resistant Species Isolated from the Desert of Northwestern China.</title>
        <authorList>
            <person name="Zhou M."/>
            <person name="Chen W."/>
            <person name="Chen H."/>
            <person name="Wei G."/>
        </authorList>
    </citation>
    <scope>NUCLEOTIDE SEQUENCE [LARGE SCALE GENOMIC DNA]</scope>
    <source>
        <strain evidence="2 3">CCNWXJ12-2</strain>
    </source>
</reference>
<keyword evidence="3" id="KW-1185">Reference proteome</keyword>
<name>H0HUL2_9HYPH</name>
<accession>H0HUL2</accession>
<dbReference type="EMBL" id="AHAM01000159">
    <property type="protein sequence ID" value="EHK55558.1"/>
    <property type="molecule type" value="Genomic_DNA"/>
</dbReference>
<evidence type="ECO:0000313" key="2">
    <source>
        <dbReference type="EMBL" id="EHK55558.1"/>
    </source>
</evidence>
<protein>
    <submittedName>
        <fullName evidence="2">Uncharacterized protein</fullName>
    </submittedName>
</protein>
<dbReference type="Proteomes" id="UP000003250">
    <property type="component" value="Unassembled WGS sequence"/>
</dbReference>
<keyword evidence="1" id="KW-0472">Membrane</keyword>
<proteinExistence type="predicted"/>
<sequence length="48" mass="5206">MIGGLVLFGAPGFILGPLTITITLLLVEFFAKRMDRDASHDTRKASSQ</sequence>
<dbReference type="PATRIC" id="fig|1107882.3.peg.3775"/>
<feature type="transmembrane region" description="Helical" evidence="1">
    <location>
        <begin position="6"/>
        <end position="27"/>
    </location>
</feature>
<evidence type="ECO:0000313" key="3">
    <source>
        <dbReference type="Proteomes" id="UP000003250"/>
    </source>
</evidence>
<dbReference type="AlphaFoldDB" id="H0HUL2"/>
<organism evidence="2 3">
    <name type="scientific">Mesorhizobium alhagi CCNWXJ12-2</name>
    <dbReference type="NCBI Taxonomy" id="1107882"/>
    <lineage>
        <taxon>Bacteria</taxon>
        <taxon>Pseudomonadati</taxon>
        <taxon>Pseudomonadota</taxon>
        <taxon>Alphaproteobacteria</taxon>
        <taxon>Hyphomicrobiales</taxon>
        <taxon>Phyllobacteriaceae</taxon>
        <taxon>Allomesorhizobium</taxon>
    </lineage>
</organism>
<gene>
    <name evidence="2" type="ORF">MAXJ12_19348</name>
</gene>
<keyword evidence="1" id="KW-1133">Transmembrane helix</keyword>